<keyword evidence="10" id="KW-0067">ATP-binding</keyword>
<dbReference type="GO" id="GO:0004818">
    <property type="term" value="F:glutamate-tRNA ligase activity"/>
    <property type="evidence" value="ECO:0007669"/>
    <property type="project" value="UniProtKB-EC"/>
</dbReference>
<dbReference type="AlphaFoldDB" id="A0ABD0UQ28"/>
<dbReference type="GO" id="GO:0006412">
    <property type="term" value="P:translation"/>
    <property type="evidence" value="ECO:0007669"/>
    <property type="project" value="UniProtKB-KW"/>
</dbReference>
<dbReference type="GO" id="GO:0005739">
    <property type="term" value="C:mitochondrion"/>
    <property type="evidence" value="ECO:0007669"/>
    <property type="project" value="UniProtKB-SubCell"/>
</dbReference>
<evidence type="ECO:0000256" key="12">
    <source>
        <dbReference type="ARBA" id="ARBA00022946"/>
    </source>
</evidence>
<keyword evidence="11" id="KW-0648">Protein biosynthesis</keyword>
<dbReference type="PRINTS" id="PR00987">
    <property type="entry name" value="TRNASYNTHGLU"/>
</dbReference>
<evidence type="ECO:0000256" key="14">
    <source>
        <dbReference type="ARBA" id="ARBA00023146"/>
    </source>
</evidence>
<evidence type="ECO:0000256" key="5">
    <source>
        <dbReference type="ARBA" id="ARBA00012835"/>
    </source>
</evidence>
<dbReference type="Pfam" id="PF00749">
    <property type="entry name" value="tRNA-synt_1c"/>
    <property type="match status" value="2"/>
</dbReference>
<evidence type="ECO:0000256" key="10">
    <source>
        <dbReference type="ARBA" id="ARBA00022840"/>
    </source>
</evidence>
<dbReference type="CDD" id="cd00808">
    <property type="entry name" value="GluRS_core"/>
    <property type="match status" value="2"/>
</dbReference>
<evidence type="ECO:0000256" key="7">
    <source>
        <dbReference type="ARBA" id="ARBA00022598"/>
    </source>
</evidence>
<dbReference type="Proteomes" id="UP001552299">
    <property type="component" value="Unassembled WGS sequence"/>
</dbReference>
<evidence type="ECO:0000256" key="2">
    <source>
        <dbReference type="ARBA" id="ARBA00004173"/>
    </source>
</evidence>
<dbReference type="InterPro" id="IPR020751">
    <property type="entry name" value="aa-tRNA-synth_I_codon-bd_sub2"/>
</dbReference>
<accession>A0ABD0UQ28</accession>
<organism evidence="19 20">
    <name type="scientific">Dendrobium thyrsiflorum</name>
    <name type="common">Pinecone-like raceme dendrobium</name>
    <name type="synonym">Orchid</name>
    <dbReference type="NCBI Taxonomy" id="117978"/>
    <lineage>
        <taxon>Eukaryota</taxon>
        <taxon>Viridiplantae</taxon>
        <taxon>Streptophyta</taxon>
        <taxon>Embryophyta</taxon>
        <taxon>Tracheophyta</taxon>
        <taxon>Spermatophyta</taxon>
        <taxon>Magnoliopsida</taxon>
        <taxon>Liliopsida</taxon>
        <taxon>Asparagales</taxon>
        <taxon>Orchidaceae</taxon>
        <taxon>Epidendroideae</taxon>
        <taxon>Malaxideae</taxon>
        <taxon>Dendrobiinae</taxon>
        <taxon>Dendrobium</taxon>
    </lineage>
</organism>
<evidence type="ECO:0000256" key="4">
    <source>
        <dbReference type="ARBA" id="ARBA00007894"/>
    </source>
</evidence>
<keyword evidence="6" id="KW-0150">Chloroplast</keyword>
<evidence type="ECO:0000313" key="19">
    <source>
        <dbReference type="EMBL" id="KAL0914724.1"/>
    </source>
</evidence>
<evidence type="ECO:0000259" key="18">
    <source>
        <dbReference type="Pfam" id="PF00749"/>
    </source>
</evidence>
<dbReference type="PANTHER" id="PTHR43311:SF2">
    <property type="entry name" value="GLUTAMATE--TRNA LIGASE, MITOCHONDRIAL-RELATED"/>
    <property type="match status" value="1"/>
</dbReference>
<comment type="function">
    <text evidence="1">Catalyzes the attachment of glutamate to tRNA(Glu) in a two-step reaction: glutamate is first activated by ATP to form Glu-AMP and then transferred to the acceptor end of tRNA(Glu).</text>
</comment>
<dbReference type="InterPro" id="IPR000924">
    <property type="entry name" value="Glu/Gln-tRNA-synth"/>
</dbReference>
<evidence type="ECO:0000256" key="3">
    <source>
        <dbReference type="ARBA" id="ARBA00004229"/>
    </source>
</evidence>
<dbReference type="GO" id="GO:0009507">
    <property type="term" value="C:chloroplast"/>
    <property type="evidence" value="ECO:0007669"/>
    <property type="project" value="UniProtKB-SubCell"/>
</dbReference>
<feature type="domain" description="Glutamyl/glutaminyl-tRNA synthetase class Ib catalytic" evidence="18">
    <location>
        <begin position="625"/>
        <end position="942"/>
    </location>
</feature>
<proteinExistence type="inferred from homology"/>
<evidence type="ECO:0000256" key="17">
    <source>
        <dbReference type="ARBA" id="ARBA00067539"/>
    </source>
</evidence>
<dbReference type="InterPro" id="IPR014729">
    <property type="entry name" value="Rossmann-like_a/b/a_fold"/>
</dbReference>
<evidence type="ECO:0000256" key="16">
    <source>
        <dbReference type="ARBA" id="ARBA00048351"/>
    </source>
</evidence>
<evidence type="ECO:0000256" key="13">
    <source>
        <dbReference type="ARBA" id="ARBA00023128"/>
    </source>
</evidence>
<dbReference type="SUPFAM" id="SSF48163">
    <property type="entry name" value="An anticodon-binding domain of class I aminoacyl-tRNA synthetases"/>
    <property type="match status" value="2"/>
</dbReference>
<feature type="domain" description="Glutamyl/glutaminyl-tRNA synthetase class Ib catalytic" evidence="18">
    <location>
        <begin position="59"/>
        <end position="349"/>
    </location>
</feature>
<comment type="similarity">
    <text evidence="4">Belongs to the class-I aminoacyl-tRNA synthetase family. Glutamate--tRNA ligase type 1 subfamily.</text>
</comment>
<keyword evidence="20" id="KW-1185">Reference proteome</keyword>
<keyword evidence="12" id="KW-0809">Transit peptide</keyword>
<keyword evidence="8" id="KW-0934">Plastid</keyword>
<dbReference type="GO" id="GO:0005524">
    <property type="term" value="F:ATP binding"/>
    <property type="evidence" value="ECO:0007669"/>
    <property type="project" value="UniProtKB-KW"/>
</dbReference>
<dbReference type="InterPro" id="IPR004527">
    <property type="entry name" value="Glu-tRNA-ligase_bac/mito"/>
</dbReference>
<keyword evidence="7" id="KW-0436">Ligase</keyword>
<comment type="subcellular location">
    <subcellularLocation>
        <location evidence="2">Mitochondrion</location>
    </subcellularLocation>
    <subcellularLocation>
        <location evidence="3">Plastid</location>
        <location evidence="3">Chloroplast</location>
    </subcellularLocation>
</comment>
<protein>
    <recommendedName>
        <fullName evidence="17">Glutamate--tRNA ligase, chloroplastic/mitochondrial</fullName>
        <ecNumber evidence="5">6.1.1.17</ecNumber>
    </recommendedName>
    <alternativeName>
        <fullName evidence="15">Glutamyl-tRNA synthetase</fullName>
    </alternativeName>
</protein>
<dbReference type="GO" id="GO:0009791">
    <property type="term" value="P:post-embryonic development"/>
    <property type="evidence" value="ECO:0007669"/>
    <property type="project" value="UniProtKB-ARBA"/>
</dbReference>
<evidence type="ECO:0000256" key="15">
    <source>
        <dbReference type="ARBA" id="ARBA00030865"/>
    </source>
</evidence>
<dbReference type="FunFam" id="3.40.50.620:FF:000045">
    <property type="entry name" value="Glutamate--tRNA ligase, mitochondrial"/>
    <property type="match status" value="2"/>
</dbReference>
<keyword evidence="14" id="KW-0030">Aminoacyl-tRNA synthetase</keyword>
<name>A0ABD0UQ28_DENTH</name>
<dbReference type="HAMAP" id="MF_00022">
    <property type="entry name" value="Glu_tRNA_synth_type1"/>
    <property type="match status" value="2"/>
</dbReference>
<dbReference type="InterPro" id="IPR049940">
    <property type="entry name" value="GluQ/Sye"/>
</dbReference>
<dbReference type="FunFam" id="1.10.10.350:FF:000004">
    <property type="entry name" value="Glutamate--tRNA ligase chloroplastic/mitochondrial"/>
    <property type="match status" value="2"/>
</dbReference>
<dbReference type="EC" id="6.1.1.17" evidence="5"/>
<dbReference type="InterPro" id="IPR008925">
    <property type="entry name" value="aa_tRNA-synth_I_cd-bd_sf"/>
</dbReference>
<dbReference type="EMBL" id="JANQDX010000012">
    <property type="protein sequence ID" value="KAL0914724.1"/>
    <property type="molecule type" value="Genomic_DNA"/>
</dbReference>
<dbReference type="PROSITE" id="PS00178">
    <property type="entry name" value="AA_TRNA_LIGASE_I"/>
    <property type="match status" value="1"/>
</dbReference>
<evidence type="ECO:0000256" key="8">
    <source>
        <dbReference type="ARBA" id="ARBA00022640"/>
    </source>
</evidence>
<dbReference type="Gene3D" id="1.10.10.350">
    <property type="match status" value="2"/>
</dbReference>
<dbReference type="InterPro" id="IPR020058">
    <property type="entry name" value="Glu/Gln-tRNA-synth_Ib_cat-dom"/>
</dbReference>
<comment type="catalytic activity">
    <reaction evidence="16">
        <text>tRNA(Glu) + L-glutamate + ATP = L-glutamyl-tRNA(Glu) + AMP + diphosphate</text>
        <dbReference type="Rhea" id="RHEA:23540"/>
        <dbReference type="Rhea" id="RHEA-COMP:9663"/>
        <dbReference type="Rhea" id="RHEA-COMP:9680"/>
        <dbReference type="ChEBI" id="CHEBI:29985"/>
        <dbReference type="ChEBI" id="CHEBI:30616"/>
        <dbReference type="ChEBI" id="CHEBI:33019"/>
        <dbReference type="ChEBI" id="CHEBI:78442"/>
        <dbReference type="ChEBI" id="CHEBI:78520"/>
        <dbReference type="ChEBI" id="CHEBI:456215"/>
        <dbReference type="EC" id="6.1.1.17"/>
    </reaction>
</comment>
<reference evidence="19 20" key="1">
    <citation type="journal article" date="2024" name="Plant Biotechnol. J.">
        <title>Dendrobium thyrsiflorum genome and its molecular insights into genes involved in important horticultural traits.</title>
        <authorList>
            <person name="Chen B."/>
            <person name="Wang J.Y."/>
            <person name="Zheng P.J."/>
            <person name="Li K.L."/>
            <person name="Liang Y.M."/>
            <person name="Chen X.F."/>
            <person name="Zhang C."/>
            <person name="Zhao X."/>
            <person name="He X."/>
            <person name="Zhang G.Q."/>
            <person name="Liu Z.J."/>
            <person name="Xu Q."/>
        </authorList>
    </citation>
    <scope>NUCLEOTIDE SEQUENCE [LARGE SCALE GENOMIC DNA]</scope>
    <source>
        <strain evidence="19">GZMU011</strain>
    </source>
</reference>
<dbReference type="PANTHER" id="PTHR43311">
    <property type="entry name" value="GLUTAMATE--TRNA LIGASE"/>
    <property type="match status" value="1"/>
</dbReference>
<dbReference type="InterPro" id="IPR001412">
    <property type="entry name" value="aa-tRNA-synth_I_CS"/>
</dbReference>
<dbReference type="GO" id="GO:0048608">
    <property type="term" value="P:reproductive structure development"/>
    <property type="evidence" value="ECO:0007669"/>
    <property type="project" value="UniProtKB-ARBA"/>
</dbReference>
<evidence type="ECO:0000256" key="6">
    <source>
        <dbReference type="ARBA" id="ARBA00022528"/>
    </source>
</evidence>
<keyword evidence="13" id="KW-0496">Mitochondrion</keyword>
<gene>
    <name evidence="19" type="ORF">M5K25_015097</name>
</gene>
<evidence type="ECO:0000313" key="20">
    <source>
        <dbReference type="Proteomes" id="UP001552299"/>
    </source>
</evidence>
<keyword evidence="9" id="KW-0547">Nucleotide-binding</keyword>
<dbReference type="SUPFAM" id="SSF52374">
    <property type="entry name" value="Nucleotidylyl transferase"/>
    <property type="match status" value="2"/>
</dbReference>
<evidence type="ECO:0000256" key="9">
    <source>
        <dbReference type="ARBA" id="ARBA00022741"/>
    </source>
</evidence>
<evidence type="ECO:0000256" key="1">
    <source>
        <dbReference type="ARBA" id="ARBA00004051"/>
    </source>
</evidence>
<sequence length="1166" mass="129957">MAGLAGSPWLRIRVLPELQPFSIRRCFLFNPCFSLCRRNLCVLASAANGPVNGEVRVRFAPSNGGKFILRIEDTDLERSTKESEEAMLNDLMWLGLDWNEGPGVGGEYGPYHQSERTSLYKQYAENLLNSGHVYRCFCSNEELEKMKERAQQLQLPPVYTGKWATASDREIQEELGKMTPYTYRFRVPKEGILKINDLIRGEVSWSLDTLGDFVILRSNGQPVYNFCVTVDDATMRVSHVIRAEEHLPNTLRQALIYQALGFTMPSFAHVSLILAPDRSKLSKRHGATSVGQFREMGYLPKAMVNYLALLGWGDGTDNEFFTMDQLVEKFSISRVNKSGAVFDSTKLRWMNGQHLRALPSEELSQILGERWKSMGLLVDSGGMFVKEATELLKDGIDLVTDADAVLSNLLSYPLESTLASAECKPVVEDKLFDLATSLLSAYDSGELLEALKAGPIGWQNWVKNFGKQLKRKGKSLFMPLRLLLTGKLHGPEMGGSIILIYKAGICGVISPQASFKTLDERFKTLREIAWEAYNVEKQSGADSVASLSHYTVLDRLNLYASLCAPARDTENMAGLAGSPWLRIRVLPELQPFSIRRCFLFNPRFSLCRRNLSVLASAAAGPLNGEVRVRFAPSPTGNLHVGGARTALFNYLFARSNGGKFILRIEDTDLERSTKESEEAMLNDLMWLGLDWDEGPGVGGDYGPYRQSERTSLYKQYAENLLNSGHVYRCFCSNEELEKMKERAQQLQLPPVYTGKWATASDREIQEELGKLTPYTYRFRVPKEGILKINDLIRGEVSWSLDTLGDFVILRSNGQPVYNFCVTVDDATMRVSHVIRAEEHLPNTLRQALIYQALGFTMPSFAHVSLILAPDRSKLSKRHGATSVGQFREMGYLPKAMVNYLALLGWGDGTDNEFFTMDQLVEKFSISRVNKSGAVFDSTKLRWMNGQHLRALPSEVLSQILGERWKSMGLLVDSGGMFVKEATELLKDGIDLVTDADAVLSNLLSYPLESTLASAECKPVVEDKLFDLATSLLSAYDSGELLEALKAGPIGWQNWVKNFGKQLKRKGKSLFMPLRLLLTGKLHGPEMGGSIILIYKAGICGVISPQAIFKTLDERFKMLREIAWEAYNVEKQSGSGGRLAAFLLVESNRSTAAAGSLIGWLSGVGGM</sequence>
<evidence type="ECO:0000256" key="11">
    <source>
        <dbReference type="ARBA" id="ARBA00022917"/>
    </source>
</evidence>
<comment type="caution">
    <text evidence="19">The sequence shown here is derived from an EMBL/GenBank/DDBJ whole genome shotgun (WGS) entry which is preliminary data.</text>
</comment>
<dbReference type="InterPro" id="IPR033910">
    <property type="entry name" value="GluRS_core"/>
</dbReference>
<dbReference type="NCBIfam" id="TIGR00464">
    <property type="entry name" value="gltX_bact"/>
    <property type="match status" value="2"/>
</dbReference>
<dbReference type="Gene3D" id="3.40.50.620">
    <property type="entry name" value="HUPs"/>
    <property type="match status" value="2"/>
</dbReference>